<gene>
    <name evidence="2" type="ORF">Taro_035479</name>
</gene>
<accession>A0A843WIR3</accession>
<evidence type="ECO:0000313" key="2">
    <source>
        <dbReference type="EMBL" id="MQM02710.1"/>
    </source>
</evidence>
<comment type="caution">
    <text evidence="2">The sequence shown here is derived from an EMBL/GenBank/DDBJ whole genome shotgun (WGS) entry which is preliminary data.</text>
</comment>
<keyword evidence="3" id="KW-1185">Reference proteome</keyword>
<name>A0A843WIR3_COLES</name>
<dbReference type="InterPro" id="IPR012337">
    <property type="entry name" value="RNaseH-like_sf"/>
</dbReference>
<dbReference type="OrthoDB" id="694800at2759"/>
<dbReference type="PANTHER" id="PTHR47723">
    <property type="entry name" value="OS05G0353850 PROTEIN"/>
    <property type="match status" value="1"/>
</dbReference>
<dbReference type="InterPro" id="IPR002156">
    <property type="entry name" value="RNaseH_domain"/>
</dbReference>
<sequence length="226" mass="25442">MNNNSEAYFWFHVWTGKSPLKVYIPEDIWHDMPNKECTIQQSFSDPRSIHLQTALRSNIANQVWTDLSPILQFSYMKVITVADGVTSFLPELTTTAGRLTRCTFMTVPWEIWCSRNRARFKGQDMSAKHINIPTVVKWLTPPKGRLKLNVDGAFKMTSGEARGGGILRDHKGNMCCTFAKTYHGLNSSLTVEALALRDGLSICCSRGVSDVLVETDSLNLLQIVTR</sequence>
<evidence type="ECO:0000313" key="3">
    <source>
        <dbReference type="Proteomes" id="UP000652761"/>
    </source>
</evidence>
<dbReference type="GO" id="GO:0004523">
    <property type="term" value="F:RNA-DNA hybrid ribonuclease activity"/>
    <property type="evidence" value="ECO:0007669"/>
    <property type="project" value="InterPro"/>
</dbReference>
<dbReference type="SUPFAM" id="SSF53098">
    <property type="entry name" value="Ribonuclease H-like"/>
    <property type="match status" value="1"/>
</dbReference>
<reference evidence="2" key="1">
    <citation type="submission" date="2017-07" db="EMBL/GenBank/DDBJ databases">
        <title>Taro Niue Genome Assembly and Annotation.</title>
        <authorList>
            <person name="Atibalentja N."/>
            <person name="Keating K."/>
            <person name="Fields C.J."/>
        </authorList>
    </citation>
    <scope>NUCLEOTIDE SEQUENCE</scope>
    <source>
        <strain evidence="2">Niue_2</strain>
        <tissue evidence="2">Leaf</tissue>
    </source>
</reference>
<dbReference type="PANTHER" id="PTHR47723:SF19">
    <property type="entry name" value="POLYNUCLEOTIDYL TRANSFERASE, RIBONUCLEASE H-LIKE SUPERFAMILY PROTEIN"/>
    <property type="match status" value="1"/>
</dbReference>
<protein>
    <recommendedName>
        <fullName evidence="1">RNase H type-1 domain-containing protein</fullName>
    </recommendedName>
</protein>
<dbReference type="Proteomes" id="UP000652761">
    <property type="component" value="Unassembled WGS sequence"/>
</dbReference>
<organism evidence="2 3">
    <name type="scientific">Colocasia esculenta</name>
    <name type="common">Wild taro</name>
    <name type="synonym">Arum esculentum</name>
    <dbReference type="NCBI Taxonomy" id="4460"/>
    <lineage>
        <taxon>Eukaryota</taxon>
        <taxon>Viridiplantae</taxon>
        <taxon>Streptophyta</taxon>
        <taxon>Embryophyta</taxon>
        <taxon>Tracheophyta</taxon>
        <taxon>Spermatophyta</taxon>
        <taxon>Magnoliopsida</taxon>
        <taxon>Liliopsida</taxon>
        <taxon>Araceae</taxon>
        <taxon>Aroideae</taxon>
        <taxon>Colocasieae</taxon>
        <taxon>Colocasia</taxon>
    </lineage>
</organism>
<dbReference type="InterPro" id="IPR036397">
    <property type="entry name" value="RNaseH_sf"/>
</dbReference>
<dbReference type="InterPro" id="IPR053151">
    <property type="entry name" value="RNase_H-like"/>
</dbReference>
<dbReference type="Pfam" id="PF13456">
    <property type="entry name" value="RVT_3"/>
    <property type="match status" value="1"/>
</dbReference>
<dbReference type="EMBL" id="NMUH01002903">
    <property type="protein sequence ID" value="MQM02710.1"/>
    <property type="molecule type" value="Genomic_DNA"/>
</dbReference>
<dbReference type="AlphaFoldDB" id="A0A843WIR3"/>
<dbReference type="GO" id="GO:0003676">
    <property type="term" value="F:nucleic acid binding"/>
    <property type="evidence" value="ECO:0007669"/>
    <property type="project" value="InterPro"/>
</dbReference>
<feature type="domain" description="RNase H type-1" evidence="1">
    <location>
        <begin position="149"/>
        <end position="225"/>
    </location>
</feature>
<evidence type="ECO:0000259" key="1">
    <source>
        <dbReference type="Pfam" id="PF13456"/>
    </source>
</evidence>
<dbReference type="CDD" id="cd06222">
    <property type="entry name" value="RNase_H_like"/>
    <property type="match status" value="1"/>
</dbReference>
<dbReference type="Gene3D" id="3.30.420.10">
    <property type="entry name" value="Ribonuclease H-like superfamily/Ribonuclease H"/>
    <property type="match status" value="1"/>
</dbReference>
<dbReference type="InterPro" id="IPR044730">
    <property type="entry name" value="RNase_H-like_dom_plant"/>
</dbReference>
<proteinExistence type="predicted"/>